<dbReference type="EMBL" id="CP003199">
    <property type="protein sequence ID" value="AEW45615.1"/>
    <property type="molecule type" value="Genomic_DNA"/>
</dbReference>
<dbReference type="OrthoDB" id="9825292at2"/>
<sequence length="226" mass="25892">MNAKVLGLSGVLGSTAVGGGIYLSMRGTQESISNLLSSEKAILPIKESSDPKWNEVWKKYKEFNGGINKWGLKDWDKQQKETNAPEEFKNACESRSLMKVSNKEQQEYKDVKEWCTRPKKVSELLNSEGKRVLLNQSEDSAEWKNLWTQYKKHHENTPKTGDSTTYKTSDELGVNNWSSKTSQEEAPEEFKNACKTKSESYIDETKITEDQTFKRVMLWCTKAKTK</sequence>
<keyword evidence="2" id="KW-1185">Reference proteome</keyword>
<reference evidence="1 2" key="1">
    <citation type="journal article" date="2012" name="J. Bacteriol.">
        <title>Complete genome sequence of Mycoplasma haemocanis strain Illinois.</title>
        <authorList>
            <person name="do Nascimento N.C."/>
            <person name="Guimaraes A.M."/>
            <person name="Santos A.P."/>
            <person name="Sanmiguel P.J."/>
            <person name="Messick J.B."/>
        </authorList>
    </citation>
    <scope>NUCLEOTIDE SEQUENCE [LARGE SCALE GENOMIC DNA]</scope>
    <source>
        <strain evidence="1 2">Illinois</strain>
    </source>
</reference>
<dbReference type="HOGENOM" id="CLU_098620_0_0_14"/>
<protein>
    <submittedName>
        <fullName evidence="1">Uncharacterized protein</fullName>
    </submittedName>
</protein>
<name>H6N7J3_MYCHN</name>
<evidence type="ECO:0000313" key="2">
    <source>
        <dbReference type="Proteomes" id="UP000009135"/>
    </source>
</evidence>
<dbReference type="KEGG" id="mhe:MHC_03775"/>
<accession>H6N7J3</accession>
<dbReference type="Proteomes" id="UP000009135">
    <property type="component" value="Chromosome"/>
</dbReference>
<evidence type="ECO:0000313" key="1">
    <source>
        <dbReference type="EMBL" id="AEW45615.1"/>
    </source>
</evidence>
<organism evidence="1 2">
    <name type="scientific">Mycoplasma haemocanis (strain Illinois)</name>
    <dbReference type="NCBI Taxonomy" id="1111676"/>
    <lineage>
        <taxon>Bacteria</taxon>
        <taxon>Bacillati</taxon>
        <taxon>Mycoplasmatota</taxon>
        <taxon>Mollicutes</taxon>
        <taxon>Mycoplasmataceae</taxon>
        <taxon>Mycoplasma</taxon>
    </lineage>
</organism>
<proteinExistence type="predicted"/>
<gene>
    <name evidence="1" type="ordered locus">MHC_03775</name>
</gene>
<dbReference type="STRING" id="1111676.MHC_03775"/>
<dbReference type="AlphaFoldDB" id="H6N7J3"/>